<dbReference type="CDD" id="cd00593">
    <property type="entry name" value="RIBOc"/>
    <property type="match status" value="1"/>
</dbReference>
<dbReference type="InterPro" id="IPR011907">
    <property type="entry name" value="RNase_III"/>
</dbReference>
<dbReference type="SMART" id="SM00535">
    <property type="entry name" value="RIBOc"/>
    <property type="match status" value="1"/>
</dbReference>
<feature type="active site" evidence="8">
    <location>
        <position position="58"/>
    </location>
</feature>
<dbReference type="SUPFAM" id="SSF69065">
    <property type="entry name" value="RNase III domain-like"/>
    <property type="match status" value="1"/>
</dbReference>
<keyword evidence="8" id="KW-0963">Cytoplasm</keyword>
<keyword evidence="3 8" id="KW-0507">mRNA processing</keyword>
<comment type="similarity">
    <text evidence="2">Belongs to the ribonuclease III family.</text>
</comment>
<keyword evidence="5 8" id="KW-0255">Endonuclease</keyword>
<organism evidence="10 11">
    <name type="scientific">Ureaplasma ceti</name>
    <dbReference type="NCBI Taxonomy" id="3119530"/>
    <lineage>
        <taxon>Bacteria</taxon>
        <taxon>Bacillati</taxon>
        <taxon>Mycoplasmatota</taxon>
        <taxon>Mycoplasmoidales</taxon>
        <taxon>Mycoplasmoidaceae</taxon>
        <taxon>Ureaplasma</taxon>
    </lineage>
</organism>
<keyword evidence="7" id="KW-0694">RNA-binding</keyword>
<keyword evidence="8" id="KW-0460">Magnesium</keyword>
<feature type="binding site" evidence="8">
    <location>
        <position position="124"/>
    </location>
    <ligand>
        <name>Mg(2+)</name>
        <dbReference type="ChEBI" id="CHEBI:18420"/>
    </ligand>
</feature>
<comment type="function">
    <text evidence="8">Digests double-stranded RNA. Involved in the processing of primary rRNA transcript to yield the immediate precursors to the large and small rRNAs (23S and 16S). Processes some mRNAs, and tRNAs when they are encoded in the rRNA operon. Processes pre-crRNA and tracrRNA of type II CRISPR loci if present in the organism.</text>
</comment>
<evidence type="ECO:0000256" key="1">
    <source>
        <dbReference type="ARBA" id="ARBA00000109"/>
    </source>
</evidence>
<feature type="binding site" evidence="8">
    <location>
        <position position="127"/>
    </location>
    <ligand>
        <name>Mg(2+)</name>
        <dbReference type="ChEBI" id="CHEBI:18420"/>
    </ligand>
</feature>
<feature type="binding site" evidence="8">
    <location>
        <position position="54"/>
    </location>
    <ligand>
        <name>Mg(2+)</name>
        <dbReference type="ChEBI" id="CHEBI:18420"/>
    </ligand>
</feature>
<dbReference type="Proteomes" id="UP001449582">
    <property type="component" value="Unassembled WGS sequence"/>
</dbReference>
<evidence type="ECO:0000313" key="11">
    <source>
        <dbReference type="Proteomes" id="UP001449582"/>
    </source>
</evidence>
<dbReference type="HAMAP" id="MF_00104">
    <property type="entry name" value="RNase_III"/>
    <property type="match status" value="1"/>
</dbReference>
<dbReference type="InterPro" id="IPR014720">
    <property type="entry name" value="dsRBD_dom"/>
</dbReference>
<gene>
    <name evidence="8 10" type="primary">rnc</name>
    <name evidence="10" type="ORF">UREOM_4580</name>
</gene>
<keyword evidence="6 8" id="KW-0378">Hydrolase</keyword>
<protein>
    <recommendedName>
        <fullName evidence="8">Ribonuclease 3</fullName>
        <ecNumber evidence="8">3.1.26.3</ecNumber>
    </recommendedName>
    <alternativeName>
        <fullName evidence="8">Ribonuclease III</fullName>
        <shortName evidence="8">RNase III</shortName>
    </alternativeName>
</protein>
<feature type="active site" evidence="8">
    <location>
        <position position="127"/>
    </location>
</feature>
<dbReference type="NCBIfam" id="TIGR02191">
    <property type="entry name" value="RNaseIII"/>
    <property type="match status" value="1"/>
</dbReference>
<dbReference type="EMBL" id="BAABQM010000003">
    <property type="protein sequence ID" value="GAA5414747.1"/>
    <property type="molecule type" value="Genomic_DNA"/>
</dbReference>
<comment type="subcellular location">
    <subcellularLocation>
        <location evidence="8">Cytoplasm</location>
    </subcellularLocation>
</comment>
<proteinExistence type="inferred from homology"/>
<evidence type="ECO:0000256" key="3">
    <source>
        <dbReference type="ARBA" id="ARBA00022664"/>
    </source>
</evidence>
<keyword evidence="8" id="KW-0819">tRNA processing</keyword>
<evidence type="ECO:0000256" key="4">
    <source>
        <dbReference type="ARBA" id="ARBA00022722"/>
    </source>
</evidence>
<dbReference type="SUPFAM" id="SSF54768">
    <property type="entry name" value="dsRNA-binding domain-like"/>
    <property type="match status" value="1"/>
</dbReference>
<keyword evidence="8" id="KW-0698">rRNA processing</keyword>
<dbReference type="EC" id="3.1.26.3" evidence="8"/>
<dbReference type="Pfam" id="PF14622">
    <property type="entry name" value="Ribonucleas_3_3"/>
    <property type="match status" value="1"/>
</dbReference>
<evidence type="ECO:0000256" key="8">
    <source>
        <dbReference type="HAMAP-Rule" id="MF_00104"/>
    </source>
</evidence>
<evidence type="ECO:0000256" key="2">
    <source>
        <dbReference type="ARBA" id="ARBA00010183"/>
    </source>
</evidence>
<dbReference type="PANTHER" id="PTHR11207">
    <property type="entry name" value="RIBONUCLEASE III"/>
    <property type="match status" value="1"/>
</dbReference>
<dbReference type="InterPro" id="IPR000999">
    <property type="entry name" value="RNase_III_dom"/>
</dbReference>
<accession>A0ABP9U990</accession>
<dbReference type="Gene3D" id="3.30.160.20">
    <property type="match status" value="1"/>
</dbReference>
<reference evidence="10" key="1">
    <citation type="submission" date="2024-02" db="EMBL/GenBank/DDBJ databases">
        <title>Draft genome sequence of new strains in genus Ureaplasma.</title>
        <authorList>
            <person name="Nakajima Y."/>
            <person name="Segawa T."/>
        </authorList>
    </citation>
    <scope>NUCLEOTIDE SEQUENCE [LARGE SCALE GENOMIC DNA]</scope>
    <source>
        <strain evidence="10">OM1</strain>
    </source>
</reference>
<comment type="subunit">
    <text evidence="8">Homodimer.</text>
</comment>
<feature type="domain" description="RNase III" evidence="9">
    <location>
        <begin position="14"/>
        <end position="138"/>
    </location>
</feature>
<dbReference type="PROSITE" id="PS50142">
    <property type="entry name" value="RNASE_3_2"/>
    <property type="match status" value="1"/>
</dbReference>
<keyword evidence="4 8" id="KW-0540">Nuclease</keyword>
<evidence type="ECO:0000259" key="9">
    <source>
        <dbReference type="PROSITE" id="PS50142"/>
    </source>
</evidence>
<dbReference type="Pfam" id="PF00035">
    <property type="entry name" value="dsrm"/>
    <property type="match status" value="1"/>
</dbReference>
<evidence type="ECO:0000256" key="5">
    <source>
        <dbReference type="ARBA" id="ARBA00022759"/>
    </source>
</evidence>
<evidence type="ECO:0000256" key="7">
    <source>
        <dbReference type="ARBA" id="ARBA00022884"/>
    </source>
</evidence>
<keyword evidence="8" id="KW-0479">Metal-binding</keyword>
<sequence>MSNKEHEVFNKEKLNTIFKKYSINPKKYSRYQTALTHSSYKNEHNLNNDYERYEFLGDSAVSWVITNYLFDKENLAEGEMSIIKAKLVSTKSLAKATRMLGLDELILLGNGMKNKALTDKVLEDVFEAFIGAVAKDVGIKKAQLIIKDTVIKMYNHGEINTSKPYKTLIQEYLGRSENKEIRYIPLNEKNETPRRVRLEFNGITYAEGFGNTLKEAEENAAFNCYSLVANKQHH</sequence>
<name>A0ABP9U990_9BACT</name>
<dbReference type="InterPro" id="IPR036389">
    <property type="entry name" value="RNase_III_sf"/>
</dbReference>
<dbReference type="PANTHER" id="PTHR11207:SF0">
    <property type="entry name" value="RIBONUCLEASE 3"/>
    <property type="match status" value="1"/>
</dbReference>
<comment type="caution">
    <text evidence="10">The sequence shown here is derived from an EMBL/GenBank/DDBJ whole genome shotgun (WGS) entry which is preliminary data.</text>
</comment>
<evidence type="ECO:0000256" key="6">
    <source>
        <dbReference type="ARBA" id="ARBA00022801"/>
    </source>
</evidence>
<dbReference type="RefSeq" id="WP_353289908.1">
    <property type="nucleotide sequence ID" value="NZ_BAABQM010000003.1"/>
</dbReference>
<comment type="catalytic activity">
    <reaction evidence="1 8">
        <text>Endonucleolytic cleavage to 5'-phosphomonoester.</text>
        <dbReference type="EC" id="3.1.26.3"/>
    </reaction>
</comment>
<comment type="cofactor">
    <cofactor evidence="8">
        <name>Mg(2+)</name>
        <dbReference type="ChEBI" id="CHEBI:18420"/>
    </cofactor>
</comment>
<dbReference type="Gene3D" id="1.10.1520.10">
    <property type="entry name" value="Ribonuclease III domain"/>
    <property type="match status" value="1"/>
</dbReference>
<keyword evidence="11" id="KW-1185">Reference proteome</keyword>
<evidence type="ECO:0000313" key="10">
    <source>
        <dbReference type="EMBL" id="GAA5414747.1"/>
    </source>
</evidence>